<reference evidence="1" key="1">
    <citation type="submission" date="2010-06" db="EMBL/GenBank/DDBJ databases">
        <authorList>
            <person name="Muzny D."/>
            <person name="Qin X."/>
            <person name="Buhay C."/>
            <person name="Dugan-Rocha S."/>
            <person name="Ding Y."/>
            <person name="Chen G."/>
            <person name="Hawes A."/>
            <person name="Holder M."/>
            <person name="Jhangiani S."/>
            <person name="Johnson A."/>
            <person name="Khan Z."/>
            <person name="Li Z."/>
            <person name="Liu W."/>
            <person name="Liu X."/>
            <person name="Perez L."/>
            <person name="Shen H."/>
            <person name="Wang Q."/>
            <person name="Watt J."/>
            <person name="Xi L."/>
            <person name="Xin Y."/>
            <person name="Zhou J."/>
            <person name="Deng J."/>
            <person name="Jiang H."/>
            <person name="Liu Y."/>
            <person name="Qu J."/>
            <person name="Song X.-Z."/>
            <person name="Zhang L."/>
            <person name="Villasana D."/>
            <person name="Johnson A."/>
            <person name="Liu J."/>
            <person name="Liyanage D."/>
            <person name="Lorensuhewa L."/>
            <person name="Robinson T."/>
            <person name="Song A."/>
            <person name="Song B.-B."/>
            <person name="Dinh H."/>
            <person name="Thornton R."/>
            <person name="Coyle M."/>
            <person name="Francisco L."/>
            <person name="Jackson L."/>
            <person name="Javaid M."/>
            <person name="Korchina V."/>
            <person name="Kovar C."/>
            <person name="Mata R."/>
            <person name="Mathew T."/>
            <person name="Ngo R."/>
            <person name="Nguyen L."/>
            <person name="Nguyen N."/>
            <person name="Okwuonu G."/>
            <person name="Ongeri F."/>
            <person name="Pham C."/>
            <person name="Simmons D."/>
            <person name="Wilczek-Boney K."/>
            <person name="Hale W."/>
            <person name="Jakkamsetti A."/>
            <person name="Pham P."/>
            <person name="Ruth R."/>
            <person name="San Lucas F."/>
            <person name="Warren J."/>
            <person name="Zhang J."/>
            <person name="Zhao Z."/>
            <person name="Zhou C."/>
            <person name="Zhu D."/>
            <person name="Lee S."/>
            <person name="Bess C."/>
            <person name="Blankenburg K."/>
            <person name="Forbes L."/>
            <person name="Fu Q."/>
            <person name="Gubbala S."/>
            <person name="Hirani K."/>
            <person name="Jayaseelan J.C."/>
            <person name="Lara F."/>
            <person name="Munidasa M."/>
            <person name="Palculict T."/>
            <person name="Patil S."/>
            <person name="Pu L.-L."/>
            <person name="Saada N."/>
            <person name="Tang L."/>
            <person name="Weissenberger G."/>
            <person name="Zhu Y."/>
            <person name="Hemphill L."/>
            <person name="Shang Y."/>
            <person name="Youmans B."/>
            <person name="Ayvaz T."/>
            <person name="Ross M."/>
            <person name="Santibanez J."/>
            <person name="Aqrawi P."/>
            <person name="Gross S."/>
            <person name="Joshi V."/>
            <person name="Fowler G."/>
            <person name="Nazareth L."/>
            <person name="Reid J."/>
            <person name="Worley K."/>
            <person name="Petrosino J."/>
            <person name="Highlander S."/>
            <person name="Gibbs R."/>
        </authorList>
    </citation>
    <scope>NUCLEOTIDE SEQUENCE [LARGE SCALE GENOMIC DNA]</scope>
    <source>
        <strain evidence="1">ATCC 33030</strain>
    </source>
</reference>
<protein>
    <submittedName>
        <fullName evidence="1">Uncharacterized protein</fullName>
    </submittedName>
</protein>
<sequence length="146" mass="15547">MITATWRGDSLLSETGAPLAVYDPGTGTLSADDVSIEVKHSAGAMSWKVTGEVRDTGEKFSVRTRGIGVGTLTARCGSRTYTLERGGAFSKTRTLIDVSGAPCATTSPKNGLDLAVTQTRDMPFADLVFLTWALTLIDTPARRTLY</sequence>
<evidence type="ECO:0000313" key="2">
    <source>
        <dbReference type="Proteomes" id="UP000004208"/>
    </source>
</evidence>
<dbReference type="STRING" id="585529.HMPREF0291_11152"/>
<organism evidence="1 2">
    <name type="scientific">Corynebacterium genitalium ATCC 33030</name>
    <dbReference type="NCBI Taxonomy" id="585529"/>
    <lineage>
        <taxon>Bacteria</taxon>
        <taxon>Bacillati</taxon>
        <taxon>Actinomycetota</taxon>
        <taxon>Actinomycetes</taxon>
        <taxon>Mycobacteriales</taxon>
        <taxon>Corynebacteriaceae</taxon>
        <taxon>Corynebacterium</taxon>
    </lineage>
</organism>
<gene>
    <name evidence="1" type="ORF">HMPREF0291_11152</name>
</gene>
<accession>D7WEB8</accession>
<dbReference type="AlphaFoldDB" id="D7WEB8"/>
<dbReference type="HOGENOM" id="CLU_130307_1_0_11"/>
<comment type="caution">
    <text evidence="1">The sequence shown here is derived from an EMBL/GenBank/DDBJ whole genome shotgun (WGS) entry which is preliminary data.</text>
</comment>
<dbReference type="EMBL" id="ACLJ02000003">
    <property type="protein sequence ID" value="EFK53495.1"/>
    <property type="molecule type" value="Genomic_DNA"/>
</dbReference>
<keyword evidence="2" id="KW-1185">Reference proteome</keyword>
<evidence type="ECO:0000313" key="1">
    <source>
        <dbReference type="EMBL" id="EFK53495.1"/>
    </source>
</evidence>
<proteinExistence type="predicted"/>
<dbReference type="Proteomes" id="UP000004208">
    <property type="component" value="Unassembled WGS sequence"/>
</dbReference>
<dbReference type="OrthoDB" id="4420480at2"/>
<dbReference type="RefSeq" id="WP_005289357.1">
    <property type="nucleotide sequence ID" value="NZ_CM000961.1"/>
</dbReference>
<name>D7WEB8_9CORY</name>